<name>A0A133S2I6_9FIRM</name>
<sequence length="120" mass="13314">MDKIILKNMAFYGYHGNLDSEKSQGQRFYVDVEIKTDLTKPGQTDVLEDSINYVEVYDMVASIMTGESCNLLEHIGALIADTLYQHFQGIIGLSVAVRKPSVPIAGVLDYVEVVTTRGQI</sequence>
<evidence type="ECO:0000256" key="5">
    <source>
        <dbReference type="ARBA" id="ARBA00023239"/>
    </source>
</evidence>
<dbReference type="GO" id="GO:0005737">
    <property type="term" value="C:cytoplasm"/>
    <property type="evidence" value="ECO:0007669"/>
    <property type="project" value="TreeGrafter"/>
</dbReference>
<protein>
    <recommendedName>
        <fullName evidence="6">7,8-dihydroneopterin aldolase</fullName>
        <ecNumber evidence="6">4.1.2.25</ecNumber>
    </recommendedName>
</protein>
<dbReference type="Pfam" id="PF02152">
    <property type="entry name" value="FolB"/>
    <property type="match status" value="1"/>
</dbReference>
<evidence type="ECO:0000256" key="2">
    <source>
        <dbReference type="ARBA" id="ARBA00005013"/>
    </source>
</evidence>
<comment type="pathway">
    <text evidence="2 6">Cofactor biosynthesis; tetrahydrofolate biosynthesis; 2-amino-4-hydroxy-6-hydroxymethyl-7,8-dihydropteridine diphosphate from 7,8-dihydroneopterin triphosphate: step 3/4.</text>
</comment>
<dbReference type="GO" id="GO:0046654">
    <property type="term" value="P:tetrahydrofolate biosynthetic process"/>
    <property type="evidence" value="ECO:0007669"/>
    <property type="project" value="UniProtKB-UniRule"/>
</dbReference>
<dbReference type="STRING" id="39777.B7L28_02555"/>
<dbReference type="NCBIfam" id="TIGR00525">
    <property type="entry name" value="folB"/>
    <property type="match status" value="1"/>
</dbReference>
<organism evidence="8">
    <name type="scientific">Veillonella atypica</name>
    <dbReference type="NCBI Taxonomy" id="39777"/>
    <lineage>
        <taxon>Bacteria</taxon>
        <taxon>Bacillati</taxon>
        <taxon>Bacillota</taxon>
        <taxon>Negativicutes</taxon>
        <taxon>Veillonellales</taxon>
        <taxon>Veillonellaceae</taxon>
        <taxon>Veillonella</taxon>
    </lineage>
</organism>
<dbReference type="GO" id="GO:0046656">
    <property type="term" value="P:folic acid biosynthetic process"/>
    <property type="evidence" value="ECO:0007669"/>
    <property type="project" value="UniProtKB-UniRule"/>
</dbReference>
<dbReference type="RefSeq" id="WP_005379804.1">
    <property type="nucleotide sequence ID" value="NZ_CACRUN010000014.1"/>
</dbReference>
<dbReference type="PANTHER" id="PTHR42844">
    <property type="entry name" value="DIHYDRONEOPTERIN ALDOLASE 1-RELATED"/>
    <property type="match status" value="1"/>
</dbReference>
<dbReference type="CDD" id="cd00534">
    <property type="entry name" value="DHNA_DHNTPE"/>
    <property type="match status" value="1"/>
</dbReference>
<evidence type="ECO:0000256" key="1">
    <source>
        <dbReference type="ARBA" id="ARBA00001353"/>
    </source>
</evidence>
<dbReference type="InterPro" id="IPR006157">
    <property type="entry name" value="FolB_dom"/>
</dbReference>
<dbReference type="Gene3D" id="3.30.1130.10">
    <property type="match status" value="1"/>
</dbReference>
<evidence type="ECO:0000259" key="7">
    <source>
        <dbReference type="SMART" id="SM00905"/>
    </source>
</evidence>
<feature type="domain" description="Dihydroneopterin aldolase/epimerase" evidence="7">
    <location>
        <begin position="4"/>
        <end position="117"/>
    </location>
</feature>
<dbReference type="Proteomes" id="UP001236274">
    <property type="component" value="Unassembled WGS sequence"/>
</dbReference>
<evidence type="ECO:0000256" key="4">
    <source>
        <dbReference type="ARBA" id="ARBA00022909"/>
    </source>
</evidence>
<dbReference type="UniPathway" id="UPA00077">
    <property type="reaction ID" value="UER00154"/>
</dbReference>
<dbReference type="AlphaFoldDB" id="A0A133S2I6"/>
<proteinExistence type="inferred from homology"/>
<reference evidence="10 12" key="2">
    <citation type="submission" date="2018-09" db="EMBL/GenBank/DDBJ databases">
        <title>Genome sequence of Veillonella atypica isolated from periodontal Korean patients.</title>
        <authorList>
            <person name="Lee J.-H."/>
            <person name="Moon J.-H."/>
            <person name="Shin S.-Y."/>
        </authorList>
    </citation>
    <scope>NUCLEOTIDE SEQUENCE [LARGE SCALE GENOMIC DNA]</scope>
    <source>
        <strain evidence="10 12">KHUD_V1</strain>
    </source>
</reference>
<dbReference type="SUPFAM" id="SSF55620">
    <property type="entry name" value="Tetrahydrobiopterin biosynthesis enzymes-like"/>
    <property type="match status" value="1"/>
</dbReference>
<gene>
    <name evidence="9" type="primary">folB</name>
    <name evidence="10" type="ORF">D2965_02310</name>
    <name evidence="8" type="ORF">HMPREF3233_01507</name>
    <name evidence="9" type="ORF">QP520_07810</name>
</gene>
<dbReference type="EMBL" id="LRQT01000086">
    <property type="protein sequence ID" value="KXA62644.1"/>
    <property type="molecule type" value="Genomic_DNA"/>
</dbReference>
<accession>A0A133S2I6</accession>
<dbReference type="EMBL" id="JASORJ010000015">
    <property type="protein sequence ID" value="MDK7357529.1"/>
    <property type="molecule type" value="Genomic_DNA"/>
</dbReference>
<evidence type="ECO:0000256" key="6">
    <source>
        <dbReference type="RuleBase" id="RU362079"/>
    </source>
</evidence>
<dbReference type="InterPro" id="IPR043133">
    <property type="entry name" value="GTP-CH-I_C/QueF"/>
</dbReference>
<keyword evidence="4 6" id="KW-0289">Folate biosynthesis</keyword>
<evidence type="ECO:0000313" key="9">
    <source>
        <dbReference type="EMBL" id="MDK7357529.1"/>
    </source>
</evidence>
<evidence type="ECO:0000313" key="12">
    <source>
        <dbReference type="Proteomes" id="UP000277803"/>
    </source>
</evidence>
<dbReference type="SMART" id="SM00905">
    <property type="entry name" value="FolB"/>
    <property type="match status" value="1"/>
</dbReference>
<dbReference type="EMBL" id="QXZZ01000012">
    <property type="protein sequence ID" value="RJY51163.1"/>
    <property type="molecule type" value="Genomic_DNA"/>
</dbReference>
<dbReference type="Proteomes" id="UP000070226">
    <property type="component" value="Unassembled WGS sequence"/>
</dbReference>
<comment type="catalytic activity">
    <reaction evidence="1 6">
        <text>7,8-dihydroneopterin = 6-hydroxymethyl-7,8-dihydropterin + glycolaldehyde</text>
        <dbReference type="Rhea" id="RHEA:10540"/>
        <dbReference type="ChEBI" id="CHEBI:17001"/>
        <dbReference type="ChEBI" id="CHEBI:17071"/>
        <dbReference type="ChEBI" id="CHEBI:44841"/>
        <dbReference type="EC" id="4.1.2.25"/>
    </reaction>
</comment>
<evidence type="ECO:0000313" key="11">
    <source>
        <dbReference type="Proteomes" id="UP000070226"/>
    </source>
</evidence>
<dbReference type="GO" id="GO:0004150">
    <property type="term" value="F:dihydroneopterin aldolase activity"/>
    <property type="evidence" value="ECO:0007669"/>
    <property type="project" value="UniProtKB-UniRule"/>
</dbReference>
<keyword evidence="5 6" id="KW-0456">Lyase</keyword>
<dbReference type="FunFam" id="3.30.1130.10:FF:000003">
    <property type="entry name" value="7,8-dihydroneopterin aldolase"/>
    <property type="match status" value="1"/>
</dbReference>
<dbReference type="KEGG" id="vat:B7L28_02555"/>
<dbReference type="EC" id="4.1.2.25" evidence="6"/>
<comment type="function">
    <text evidence="6">Catalyzes the conversion of 7,8-dihydroneopterin to 6-hydroxymethyl-7,8-dihydropterin.</text>
</comment>
<dbReference type="PANTHER" id="PTHR42844:SF1">
    <property type="entry name" value="DIHYDRONEOPTERIN ALDOLASE 1-RELATED"/>
    <property type="match status" value="1"/>
</dbReference>
<evidence type="ECO:0000313" key="8">
    <source>
        <dbReference type="EMBL" id="KXA62644.1"/>
    </source>
</evidence>
<reference evidence="9" key="3">
    <citation type="submission" date="2023-05" db="EMBL/GenBank/DDBJ databases">
        <title>Cataloging the Phylogenetic Diversity of Human Bladder Bacteria.</title>
        <authorList>
            <person name="Du J."/>
        </authorList>
    </citation>
    <scope>NUCLEOTIDE SEQUENCE</scope>
    <source>
        <strain evidence="9">UMB10101</strain>
    </source>
</reference>
<reference evidence="8 11" key="1">
    <citation type="submission" date="2016-01" db="EMBL/GenBank/DDBJ databases">
        <authorList>
            <person name="Oliw E.H."/>
        </authorList>
    </citation>
    <scope>NUCLEOTIDE SEQUENCE [LARGE SCALE GENOMIC DNA]</scope>
    <source>
        <strain evidence="8 11">CMW7756B</strain>
    </source>
</reference>
<dbReference type="Proteomes" id="UP000277803">
    <property type="component" value="Unassembled WGS sequence"/>
</dbReference>
<dbReference type="NCBIfam" id="TIGR00526">
    <property type="entry name" value="folB_dom"/>
    <property type="match status" value="1"/>
</dbReference>
<comment type="similarity">
    <text evidence="3 6">Belongs to the DHNA family.</text>
</comment>
<evidence type="ECO:0000313" key="10">
    <source>
        <dbReference type="EMBL" id="RJY51163.1"/>
    </source>
</evidence>
<dbReference type="PATRIC" id="fig|39777.7.peg.1472"/>
<comment type="caution">
    <text evidence="8">The sequence shown here is derived from an EMBL/GenBank/DDBJ whole genome shotgun (WGS) entry which is preliminary data.</text>
</comment>
<dbReference type="InterPro" id="IPR006156">
    <property type="entry name" value="Dihydroneopterin_aldolase"/>
</dbReference>
<evidence type="ECO:0000256" key="3">
    <source>
        <dbReference type="ARBA" id="ARBA00005708"/>
    </source>
</evidence>